<evidence type="ECO:0000313" key="4">
    <source>
        <dbReference type="Proteomes" id="UP000184383"/>
    </source>
</evidence>
<evidence type="ECO:0000313" key="3">
    <source>
        <dbReference type="EMBL" id="OJJ31960.1"/>
    </source>
</evidence>
<organism evidence="3 4">
    <name type="scientific">Aspergillus wentii DTO 134E9</name>
    <dbReference type="NCBI Taxonomy" id="1073089"/>
    <lineage>
        <taxon>Eukaryota</taxon>
        <taxon>Fungi</taxon>
        <taxon>Dikarya</taxon>
        <taxon>Ascomycota</taxon>
        <taxon>Pezizomycotina</taxon>
        <taxon>Eurotiomycetes</taxon>
        <taxon>Eurotiomycetidae</taxon>
        <taxon>Eurotiales</taxon>
        <taxon>Aspergillaceae</taxon>
        <taxon>Aspergillus</taxon>
        <taxon>Aspergillus subgen. Cremei</taxon>
    </lineage>
</organism>
<dbReference type="GO" id="GO:0016799">
    <property type="term" value="F:hydrolase activity, hydrolyzing N-glycosyl compounds"/>
    <property type="evidence" value="ECO:0007669"/>
    <property type="project" value="InterPro"/>
</dbReference>
<dbReference type="STRING" id="1073089.A0A1L9RAM4"/>
<dbReference type="OrthoDB" id="187522at2759"/>
<dbReference type="Gene3D" id="3.90.245.10">
    <property type="entry name" value="Ribonucleoside hydrolase-like"/>
    <property type="match status" value="1"/>
</dbReference>
<reference evidence="4" key="1">
    <citation type="journal article" date="2017" name="Genome Biol.">
        <title>Comparative genomics reveals high biological diversity and specific adaptations in the industrially and medically important fungal genus Aspergillus.</title>
        <authorList>
            <person name="de Vries R.P."/>
            <person name="Riley R."/>
            <person name="Wiebenga A."/>
            <person name="Aguilar-Osorio G."/>
            <person name="Amillis S."/>
            <person name="Uchima C.A."/>
            <person name="Anderluh G."/>
            <person name="Asadollahi M."/>
            <person name="Askin M."/>
            <person name="Barry K."/>
            <person name="Battaglia E."/>
            <person name="Bayram O."/>
            <person name="Benocci T."/>
            <person name="Braus-Stromeyer S.A."/>
            <person name="Caldana C."/>
            <person name="Canovas D."/>
            <person name="Cerqueira G.C."/>
            <person name="Chen F."/>
            <person name="Chen W."/>
            <person name="Choi C."/>
            <person name="Clum A."/>
            <person name="Dos Santos R.A."/>
            <person name="Damasio A.R."/>
            <person name="Diallinas G."/>
            <person name="Emri T."/>
            <person name="Fekete E."/>
            <person name="Flipphi M."/>
            <person name="Freyberg S."/>
            <person name="Gallo A."/>
            <person name="Gournas C."/>
            <person name="Habgood R."/>
            <person name="Hainaut M."/>
            <person name="Harispe M.L."/>
            <person name="Henrissat B."/>
            <person name="Hilden K.S."/>
            <person name="Hope R."/>
            <person name="Hossain A."/>
            <person name="Karabika E."/>
            <person name="Karaffa L."/>
            <person name="Karanyi Z."/>
            <person name="Krasevec N."/>
            <person name="Kuo A."/>
            <person name="Kusch H."/>
            <person name="LaButti K."/>
            <person name="Lagendijk E.L."/>
            <person name="Lapidus A."/>
            <person name="Levasseur A."/>
            <person name="Lindquist E."/>
            <person name="Lipzen A."/>
            <person name="Logrieco A.F."/>
            <person name="MacCabe A."/>
            <person name="Maekelae M.R."/>
            <person name="Malavazi I."/>
            <person name="Melin P."/>
            <person name="Meyer V."/>
            <person name="Mielnichuk N."/>
            <person name="Miskei M."/>
            <person name="Molnar A.P."/>
            <person name="Mule G."/>
            <person name="Ngan C.Y."/>
            <person name="Orejas M."/>
            <person name="Orosz E."/>
            <person name="Ouedraogo J.P."/>
            <person name="Overkamp K.M."/>
            <person name="Park H.-S."/>
            <person name="Perrone G."/>
            <person name="Piumi F."/>
            <person name="Punt P.J."/>
            <person name="Ram A.F."/>
            <person name="Ramon A."/>
            <person name="Rauscher S."/>
            <person name="Record E."/>
            <person name="Riano-Pachon D.M."/>
            <person name="Robert V."/>
            <person name="Roehrig J."/>
            <person name="Ruller R."/>
            <person name="Salamov A."/>
            <person name="Salih N.S."/>
            <person name="Samson R.A."/>
            <person name="Sandor E."/>
            <person name="Sanguinetti M."/>
            <person name="Schuetze T."/>
            <person name="Sepcic K."/>
            <person name="Shelest E."/>
            <person name="Sherlock G."/>
            <person name="Sophianopoulou V."/>
            <person name="Squina F.M."/>
            <person name="Sun H."/>
            <person name="Susca A."/>
            <person name="Todd R.B."/>
            <person name="Tsang A."/>
            <person name="Unkles S.E."/>
            <person name="van de Wiele N."/>
            <person name="van Rossen-Uffink D."/>
            <person name="Oliveira J.V."/>
            <person name="Vesth T.C."/>
            <person name="Visser J."/>
            <person name="Yu J.-H."/>
            <person name="Zhou M."/>
            <person name="Andersen M.R."/>
            <person name="Archer D.B."/>
            <person name="Baker S.E."/>
            <person name="Benoit I."/>
            <person name="Brakhage A.A."/>
            <person name="Braus G.H."/>
            <person name="Fischer R."/>
            <person name="Frisvad J.C."/>
            <person name="Goldman G.H."/>
            <person name="Houbraken J."/>
            <person name="Oakley B."/>
            <person name="Pocsi I."/>
            <person name="Scazzocchio C."/>
            <person name="Seiboth B."/>
            <person name="vanKuyk P.A."/>
            <person name="Wortman J."/>
            <person name="Dyer P.S."/>
            <person name="Grigoriev I.V."/>
        </authorList>
    </citation>
    <scope>NUCLEOTIDE SEQUENCE [LARGE SCALE GENOMIC DNA]</scope>
    <source>
        <strain evidence="4">DTO 134E9</strain>
    </source>
</reference>
<proteinExistence type="inferred from homology"/>
<accession>A0A1L9RAM4</accession>
<dbReference type="VEuPathDB" id="FungiDB:ASPWEDRAFT_175272"/>
<dbReference type="AlphaFoldDB" id="A0A1L9RAM4"/>
<keyword evidence="4" id="KW-1185">Reference proteome</keyword>
<evidence type="ECO:0000259" key="2">
    <source>
        <dbReference type="Pfam" id="PF01156"/>
    </source>
</evidence>
<dbReference type="RefSeq" id="XP_040685637.1">
    <property type="nucleotide sequence ID" value="XM_040831338.1"/>
</dbReference>
<dbReference type="InterPro" id="IPR036452">
    <property type="entry name" value="Ribo_hydro-like"/>
</dbReference>
<dbReference type="InterPro" id="IPR001910">
    <property type="entry name" value="Inosine/uridine_hydrolase_dom"/>
</dbReference>
<feature type="domain" description="Inosine/uridine-preferring nucleoside hydrolase" evidence="2">
    <location>
        <begin position="21"/>
        <end position="265"/>
    </location>
</feature>
<dbReference type="SUPFAM" id="SSF53590">
    <property type="entry name" value="Nucleoside hydrolase"/>
    <property type="match status" value="1"/>
</dbReference>
<dbReference type="EMBL" id="KV878215">
    <property type="protein sequence ID" value="OJJ31960.1"/>
    <property type="molecule type" value="Genomic_DNA"/>
</dbReference>
<dbReference type="Pfam" id="PF01156">
    <property type="entry name" value="IU_nuc_hydro"/>
    <property type="match status" value="1"/>
</dbReference>
<comment type="similarity">
    <text evidence="1">Belongs to the IUNH family.</text>
</comment>
<sequence>MLMLVLFTSTSHGQSASRKKIIIDTDLFSDVDDAGALLLASTIDSAELLAVNVNYPSSYSAFAASSILGHYQHSHVPIGLTRPINDDTFWDRMMFEYGEFASKVAYHWRNASSLSFAEEAWDPVDLYRKILAEQDDDSVTIASIGFLENLSALLNSTADCYSQLSGLELVTAKVSELVIMGGDYPSGYEWNFYGFGPAITAHVVHTWPSAMTFLGSQVGENVLSGRRLVEEGPDADPVRSAYIWYNGRDKARYSWDPLTTLYAVQGLGELFKYGNSGGHNHIYPNGSNVWLPESKGNSQHWLELAVPPTAAGKVLDELFLDGARRFA</sequence>
<protein>
    <recommendedName>
        <fullName evidence="2">Inosine/uridine-preferring nucleoside hydrolase domain-containing protein</fullName>
    </recommendedName>
</protein>
<evidence type="ECO:0000256" key="1">
    <source>
        <dbReference type="ARBA" id="ARBA00009176"/>
    </source>
</evidence>
<gene>
    <name evidence="3" type="ORF">ASPWEDRAFT_175272</name>
</gene>
<dbReference type="Proteomes" id="UP000184383">
    <property type="component" value="Unassembled WGS sequence"/>
</dbReference>
<name>A0A1L9RAM4_ASPWE</name>
<dbReference type="PANTHER" id="PTHR43264">
    <property type="match status" value="1"/>
</dbReference>
<dbReference type="GeneID" id="63747186"/>
<dbReference type="PANTHER" id="PTHR43264:SF1">
    <property type="entry name" value="INOSINE_URIDINE-PREFERRING NUCLEOSIDE HYDROLASE DOMAIN-CONTAINING PROTEIN"/>
    <property type="match status" value="1"/>
</dbReference>